<reference evidence="2 3" key="1">
    <citation type="submission" date="2021-06" db="EMBL/GenBank/DDBJ databases">
        <authorList>
            <person name="Kallberg Y."/>
            <person name="Tangrot J."/>
            <person name="Rosling A."/>
        </authorList>
    </citation>
    <scope>NUCLEOTIDE SEQUENCE [LARGE SCALE GENOMIC DNA]</scope>
    <source>
        <strain evidence="2 3">120-4 pot B 10/14</strain>
    </source>
</reference>
<dbReference type="SUPFAM" id="SSF52058">
    <property type="entry name" value="L domain-like"/>
    <property type="match status" value="1"/>
</dbReference>
<evidence type="ECO:0000313" key="2">
    <source>
        <dbReference type="EMBL" id="CAG8853327.1"/>
    </source>
</evidence>
<feature type="non-terminal residue" evidence="2">
    <location>
        <position position="1"/>
    </location>
</feature>
<feature type="non-terminal residue" evidence="2">
    <location>
        <position position="216"/>
    </location>
</feature>
<organism evidence="2 3">
    <name type="scientific">Gigaspora margarita</name>
    <dbReference type="NCBI Taxonomy" id="4874"/>
    <lineage>
        <taxon>Eukaryota</taxon>
        <taxon>Fungi</taxon>
        <taxon>Fungi incertae sedis</taxon>
        <taxon>Mucoromycota</taxon>
        <taxon>Glomeromycotina</taxon>
        <taxon>Glomeromycetes</taxon>
        <taxon>Diversisporales</taxon>
        <taxon>Gigasporaceae</taxon>
        <taxon>Gigaspora</taxon>
    </lineage>
</organism>
<dbReference type="Proteomes" id="UP000789901">
    <property type="component" value="Unassembled WGS sequence"/>
</dbReference>
<keyword evidence="1" id="KW-0175">Coiled coil</keyword>
<comment type="caution">
    <text evidence="2">The sequence shown here is derived from an EMBL/GenBank/DDBJ whole genome shotgun (WGS) entry which is preliminary data.</text>
</comment>
<sequence>LSHHPPVISQIEISDCPQLKDIEMINDNQLTNINEVISKLPNLRLLDVEGNQLVELDISHNTKLSYLSCDTQVQPIQTLVKTIQETETKLTDLQRSQNRKSEQITQLEQQIQSLKDLQKRLETQSQQKETELTTELNQLKQNKNELETKLRDHDNDLTTTRQQLDQIKFELTQKDQELTIAKNSLQTSQDHTGLLTQQVENLTQQLTESQQQEERI</sequence>
<protein>
    <submittedName>
        <fullName evidence="2">40741_t:CDS:1</fullName>
    </submittedName>
</protein>
<name>A0ABN7XDV2_GIGMA</name>
<dbReference type="EMBL" id="CAJVQB010122673">
    <property type="protein sequence ID" value="CAG8853327.1"/>
    <property type="molecule type" value="Genomic_DNA"/>
</dbReference>
<keyword evidence="3" id="KW-1185">Reference proteome</keyword>
<feature type="coiled-coil region" evidence="1">
    <location>
        <begin position="76"/>
        <end position="163"/>
    </location>
</feature>
<dbReference type="InterPro" id="IPR032675">
    <property type="entry name" value="LRR_dom_sf"/>
</dbReference>
<gene>
    <name evidence="2" type="ORF">GMARGA_LOCUS42148</name>
</gene>
<dbReference type="Gene3D" id="3.80.10.10">
    <property type="entry name" value="Ribonuclease Inhibitor"/>
    <property type="match status" value="1"/>
</dbReference>
<evidence type="ECO:0000256" key="1">
    <source>
        <dbReference type="SAM" id="Coils"/>
    </source>
</evidence>
<accession>A0ABN7XDV2</accession>
<proteinExistence type="predicted"/>
<evidence type="ECO:0000313" key="3">
    <source>
        <dbReference type="Proteomes" id="UP000789901"/>
    </source>
</evidence>